<name>S7WAK4_SPRLO</name>
<evidence type="ECO:0000313" key="6">
    <source>
        <dbReference type="EMBL" id="EPR79931.1"/>
    </source>
</evidence>
<comment type="caution">
    <text evidence="6">The sequence shown here is derived from an EMBL/GenBank/DDBJ whole genome shotgun (WGS) entry which is preliminary data.</text>
</comment>
<dbReference type="SUPFAM" id="SSF52540">
    <property type="entry name" value="P-loop containing nucleoside triphosphate hydrolases"/>
    <property type="match status" value="1"/>
</dbReference>
<gene>
    <name evidence="6" type="ORF">SLOPH_256</name>
</gene>
<dbReference type="FunCoup" id="S7WAK4">
    <property type="interactions" value="117"/>
</dbReference>
<dbReference type="Proteomes" id="UP000014978">
    <property type="component" value="Unassembled WGS sequence"/>
</dbReference>
<dbReference type="HOGENOM" id="CLU_024839_0_1_1"/>
<dbReference type="VEuPathDB" id="MicrosporidiaDB:SLOPH_256"/>
<keyword evidence="5" id="KW-0411">Iron-sulfur</keyword>
<dbReference type="GO" id="GO:0140663">
    <property type="term" value="F:ATP-dependent FeS chaperone activity"/>
    <property type="evidence" value="ECO:0007669"/>
    <property type="project" value="InterPro"/>
</dbReference>
<dbReference type="GO" id="GO:0051536">
    <property type="term" value="F:iron-sulfur cluster binding"/>
    <property type="evidence" value="ECO:0007669"/>
    <property type="project" value="UniProtKB-KW"/>
</dbReference>
<dbReference type="PANTHER" id="PTHR23264:SF19">
    <property type="entry name" value="CYTOSOLIC FE-S CLUSTER ASSEMBLY FACTOR NUBP2"/>
    <property type="match status" value="1"/>
</dbReference>
<accession>S7WAK4</accession>
<dbReference type="GO" id="GO:0005524">
    <property type="term" value="F:ATP binding"/>
    <property type="evidence" value="ECO:0007669"/>
    <property type="project" value="UniProtKB-KW"/>
</dbReference>
<keyword evidence="3" id="KW-0067">ATP-binding</keyword>
<dbReference type="GO" id="GO:0046872">
    <property type="term" value="F:metal ion binding"/>
    <property type="evidence" value="ECO:0007669"/>
    <property type="project" value="UniProtKB-KW"/>
</dbReference>
<keyword evidence="1" id="KW-0479">Metal-binding</keyword>
<dbReference type="InParanoid" id="S7WAK4"/>
<evidence type="ECO:0000256" key="2">
    <source>
        <dbReference type="ARBA" id="ARBA00022741"/>
    </source>
</evidence>
<keyword evidence="7" id="KW-1185">Reference proteome</keyword>
<dbReference type="InterPro" id="IPR027417">
    <property type="entry name" value="P-loop_NTPase"/>
</dbReference>
<evidence type="ECO:0000256" key="1">
    <source>
        <dbReference type="ARBA" id="ARBA00022723"/>
    </source>
</evidence>
<dbReference type="PANTHER" id="PTHR23264">
    <property type="entry name" value="NUCLEOTIDE-BINDING PROTEIN NBP35 YEAST -RELATED"/>
    <property type="match status" value="1"/>
</dbReference>
<dbReference type="STRING" id="1358809.S7WAK4"/>
<proteinExistence type="predicted"/>
<dbReference type="Pfam" id="PF10609">
    <property type="entry name" value="ParA"/>
    <property type="match status" value="1"/>
</dbReference>
<evidence type="ECO:0000256" key="3">
    <source>
        <dbReference type="ARBA" id="ARBA00022840"/>
    </source>
</evidence>
<dbReference type="InterPro" id="IPR019591">
    <property type="entry name" value="Mrp/NBP35_ATP-bd"/>
</dbReference>
<dbReference type="OMA" id="EMDCQVG"/>
<dbReference type="Gene3D" id="3.40.50.300">
    <property type="entry name" value="P-loop containing nucleotide triphosphate hydrolases"/>
    <property type="match status" value="1"/>
</dbReference>
<organism evidence="6 7">
    <name type="scientific">Spraguea lophii (strain 42_110)</name>
    <name type="common">Microsporidian parasite</name>
    <dbReference type="NCBI Taxonomy" id="1358809"/>
    <lineage>
        <taxon>Eukaryota</taxon>
        <taxon>Fungi</taxon>
        <taxon>Fungi incertae sedis</taxon>
        <taxon>Microsporidia</taxon>
        <taxon>Spragueidae</taxon>
        <taxon>Spraguea</taxon>
    </lineage>
</organism>
<dbReference type="EMBL" id="ATCN01000071">
    <property type="protein sequence ID" value="EPR79931.1"/>
    <property type="molecule type" value="Genomic_DNA"/>
</dbReference>
<dbReference type="GO" id="GO:0005829">
    <property type="term" value="C:cytosol"/>
    <property type="evidence" value="ECO:0007669"/>
    <property type="project" value="TreeGrafter"/>
</dbReference>
<dbReference type="CDD" id="cd02037">
    <property type="entry name" value="Mrp_NBP35"/>
    <property type="match status" value="1"/>
</dbReference>
<dbReference type="InterPro" id="IPR033756">
    <property type="entry name" value="YlxH/NBP35"/>
</dbReference>
<evidence type="ECO:0000256" key="4">
    <source>
        <dbReference type="ARBA" id="ARBA00023004"/>
    </source>
</evidence>
<dbReference type="AlphaFoldDB" id="S7WAK4"/>
<protein>
    <submittedName>
        <fullName evidence="6">Cytosolic Fe-S cluster assembly factor NBP35</fullName>
    </submittedName>
</protein>
<evidence type="ECO:0000313" key="7">
    <source>
        <dbReference type="Proteomes" id="UP000014978"/>
    </source>
</evidence>
<sequence length="260" mass="29831">MENELKIFNKTTIETEIKDNIKNNRVIAVMSGKGGVGKSTTTRILSEYLSFNAGVCIIDFDINSPVMPIMTNTLNEYILEEDKIHPIKVKENLYSISRSNLIAYENERAIDPTKKQRLMYNILKNISTEDFKYIIFDTPPGVEEEHINIAPFIDYAIIVSTPQDLALDDVKRQLSFCKKAGVKILGIVENMKNYICRKCNKENIIFSGSNVKKYCDEKNIEYLGEIKIKQEIVKAMDSGCFIEEETIKKISEKITEKYLE</sequence>
<dbReference type="GO" id="GO:0016226">
    <property type="term" value="P:iron-sulfur cluster assembly"/>
    <property type="evidence" value="ECO:0007669"/>
    <property type="project" value="InterPro"/>
</dbReference>
<reference evidence="7" key="1">
    <citation type="journal article" date="2013" name="PLoS Genet.">
        <title>The genome of Spraguea lophii and the basis of host-microsporidian interactions.</title>
        <authorList>
            <person name="Campbell S.E."/>
            <person name="Williams T.A."/>
            <person name="Yousuf A."/>
            <person name="Soanes D.M."/>
            <person name="Paszkiewicz K.H."/>
            <person name="Williams B.A.P."/>
        </authorList>
    </citation>
    <scope>NUCLEOTIDE SEQUENCE [LARGE SCALE GENOMIC DNA]</scope>
    <source>
        <strain evidence="7">42_110</strain>
    </source>
</reference>
<evidence type="ECO:0000256" key="5">
    <source>
        <dbReference type="ARBA" id="ARBA00023014"/>
    </source>
</evidence>
<keyword evidence="2" id="KW-0547">Nucleotide-binding</keyword>
<keyword evidence="4" id="KW-0408">Iron</keyword>
<dbReference type="OrthoDB" id="1741334at2759"/>